<dbReference type="OMA" id="MSVKYTE"/>
<evidence type="ECO:0008006" key="6">
    <source>
        <dbReference type="Google" id="ProtNLM"/>
    </source>
</evidence>
<reference evidence="4" key="2">
    <citation type="submission" date="2018-10" db="UniProtKB">
        <authorList>
            <consortium name="EnsemblPlants"/>
        </authorList>
    </citation>
    <scope>IDENTIFICATION</scope>
</reference>
<dbReference type="PANTHER" id="PTHR31234">
    <property type="entry name" value="LATE EMBRYOGENESIS ABUNDANT (LEA) HYDROXYPROLINE-RICH GLYCOPROTEIN FAMILY"/>
    <property type="match status" value="1"/>
</dbReference>
<name>A0A3B5YQR0_WHEAT</name>
<protein>
    <recommendedName>
        <fullName evidence="6">Late embryogenesis abundant protein LEA-2 subgroup domain-containing protein</fullName>
    </recommendedName>
</protein>
<dbReference type="GO" id="GO:0009506">
    <property type="term" value="C:plasmodesma"/>
    <property type="evidence" value="ECO:0000318"/>
    <property type="project" value="GO_Central"/>
</dbReference>
<reference evidence="4" key="1">
    <citation type="submission" date="2018-08" db="EMBL/GenBank/DDBJ databases">
        <authorList>
            <person name="Rossello M."/>
        </authorList>
    </citation>
    <scope>NUCLEOTIDE SEQUENCE [LARGE SCALE GENOMIC DNA]</scope>
    <source>
        <strain evidence="4">cv. Chinese Spring</strain>
    </source>
</reference>
<dbReference type="Gramene" id="TraesCAD_scaffold_026751_01G000200.1">
    <property type="protein sequence ID" value="TraesCAD_scaffold_026751_01G000200.1"/>
    <property type="gene ID" value="TraesCAD_scaffold_026751_01G000200"/>
</dbReference>
<dbReference type="PANTHER" id="PTHR31234:SF10">
    <property type="entry name" value="HARPIN-INDUCED PROTEIN 1 CONTAINING PROTEIN, EXPRESSED"/>
    <property type="match status" value="1"/>
</dbReference>
<evidence type="ECO:0000256" key="2">
    <source>
        <dbReference type="ARBA" id="ARBA00023136"/>
    </source>
</evidence>
<dbReference type="Gramene" id="TraesCS1B03G0007300.1">
    <property type="protein sequence ID" value="TraesCS1B03G0007300.1.CDS1"/>
    <property type="gene ID" value="TraesCS1B03G0007300"/>
</dbReference>
<dbReference type="AlphaFoldDB" id="A0A3B5YQR0"/>
<dbReference type="Gramene" id="TraesCS1B02G003800.1">
    <property type="protein sequence ID" value="TraesCS1B02G003800.1.cds1"/>
    <property type="gene ID" value="TraesCS1B02G003800"/>
</dbReference>
<dbReference type="OrthoDB" id="692641at2759"/>
<keyword evidence="2 3" id="KW-0472">Membrane</keyword>
<organism evidence="4">
    <name type="scientific">Triticum aestivum</name>
    <name type="common">Wheat</name>
    <dbReference type="NCBI Taxonomy" id="4565"/>
    <lineage>
        <taxon>Eukaryota</taxon>
        <taxon>Viridiplantae</taxon>
        <taxon>Streptophyta</taxon>
        <taxon>Embryophyta</taxon>
        <taxon>Tracheophyta</taxon>
        <taxon>Spermatophyta</taxon>
        <taxon>Magnoliopsida</taxon>
        <taxon>Liliopsida</taxon>
        <taxon>Poales</taxon>
        <taxon>Poaceae</taxon>
        <taxon>BOP clade</taxon>
        <taxon>Pooideae</taxon>
        <taxon>Triticodae</taxon>
        <taxon>Triticeae</taxon>
        <taxon>Triticinae</taxon>
        <taxon>Triticum</taxon>
    </lineage>
</organism>
<dbReference type="Proteomes" id="UP000019116">
    <property type="component" value="Chromosome 1B"/>
</dbReference>
<accession>A0A3B5YQR0</accession>
<keyword evidence="3" id="KW-0812">Transmembrane</keyword>
<dbReference type="GO" id="GO:0098542">
    <property type="term" value="P:defense response to other organism"/>
    <property type="evidence" value="ECO:0007669"/>
    <property type="project" value="InterPro"/>
</dbReference>
<keyword evidence="5" id="KW-1185">Reference proteome</keyword>
<dbReference type="EnsemblPlants" id="TraesCS1B02G003800.1">
    <property type="protein sequence ID" value="TraesCS1B02G003800.1.cds1"/>
    <property type="gene ID" value="TraesCS1B02G003800"/>
</dbReference>
<keyword evidence="3" id="KW-1133">Transmembrane helix</keyword>
<dbReference type="InterPro" id="IPR044839">
    <property type="entry name" value="NDR1-like"/>
</dbReference>
<feature type="transmembrane region" description="Helical" evidence="3">
    <location>
        <begin position="24"/>
        <end position="46"/>
    </location>
</feature>
<comment type="subcellular location">
    <subcellularLocation>
        <location evidence="1">Membrane</location>
    </subcellularLocation>
</comment>
<evidence type="ECO:0000313" key="4">
    <source>
        <dbReference type="EnsemblPlants" id="TraesCS1B02G003800.1.cds1"/>
    </source>
</evidence>
<evidence type="ECO:0000313" key="5">
    <source>
        <dbReference type="Proteomes" id="UP000019116"/>
    </source>
</evidence>
<evidence type="ECO:0000256" key="1">
    <source>
        <dbReference type="ARBA" id="ARBA00004370"/>
    </source>
</evidence>
<sequence>MGRRRRDYFSHETQRRCAKLSRRLAIGFTVAAVLAAVVLIVLRFAVVPEVKADVEDARLNQFALATTKNGKSIFCFNISIALKVRNPNMAMSVKYTEPLAAAFIFFNRRLCNASVAYEGHRHPPRRTEVHLLHPGGEVPSDLLGAAAVEEFKKQNATGVFDVGVRLSGEITLGIGNTRKLSLRCPISLQLAPTATLEFGRVNCEPDEPQTNYF</sequence>
<evidence type="ECO:0000256" key="3">
    <source>
        <dbReference type="SAM" id="Phobius"/>
    </source>
</evidence>
<dbReference type="GO" id="GO:0005886">
    <property type="term" value="C:plasma membrane"/>
    <property type="evidence" value="ECO:0000318"/>
    <property type="project" value="GO_Central"/>
</dbReference>
<proteinExistence type="predicted"/>